<protein>
    <recommendedName>
        <fullName evidence="7">Reverse transcriptase RNase H-like domain-containing protein</fullName>
    </recommendedName>
</protein>
<evidence type="ECO:0000256" key="3">
    <source>
        <dbReference type="ARBA" id="ARBA00022722"/>
    </source>
</evidence>
<gene>
    <name evidence="8" type="ORF">PHMEG_00015539</name>
</gene>
<dbReference type="CDD" id="cd09274">
    <property type="entry name" value="RNase_HI_RT_Ty3"/>
    <property type="match status" value="1"/>
</dbReference>
<dbReference type="InterPro" id="IPR041373">
    <property type="entry name" value="RT_RNaseH"/>
</dbReference>
<dbReference type="PANTHER" id="PTHR34072:SF56">
    <property type="entry name" value="REVERSE TRANSCRIPTASE_RETROTRANSPOSON-DERIVED PROTEIN RNASE H-LIKE DOMAIN-CONTAINING PROTEIN"/>
    <property type="match status" value="1"/>
</dbReference>
<accession>A0A225W3K5</accession>
<dbReference type="SUPFAM" id="SSF56672">
    <property type="entry name" value="DNA/RNA polymerases"/>
    <property type="match status" value="1"/>
</dbReference>
<dbReference type="AlphaFoldDB" id="A0A225W3K5"/>
<keyword evidence="5" id="KW-0378">Hydrolase</keyword>
<keyword evidence="6" id="KW-0695">RNA-directed DNA polymerase</keyword>
<evidence type="ECO:0000256" key="5">
    <source>
        <dbReference type="ARBA" id="ARBA00022801"/>
    </source>
</evidence>
<keyword evidence="9" id="KW-1185">Reference proteome</keyword>
<proteinExistence type="predicted"/>
<feature type="domain" description="Reverse transcriptase RNase H-like" evidence="7">
    <location>
        <begin position="65"/>
        <end position="183"/>
    </location>
</feature>
<dbReference type="Proteomes" id="UP000198211">
    <property type="component" value="Unassembled WGS sequence"/>
</dbReference>
<comment type="caution">
    <text evidence="8">The sequence shown here is derived from an EMBL/GenBank/DDBJ whole genome shotgun (WGS) entry which is preliminary data.</text>
</comment>
<evidence type="ECO:0000256" key="4">
    <source>
        <dbReference type="ARBA" id="ARBA00022759"/>
    </source>
</evidence>
<reference evidence="9" key="1">
    <citation type="submission" date="2017-03" db="EMBL/GenBank/DDBJ databases">
        <title>Phytopthora megakarya and P. palmivora, two closely related causual agents of cacao black pod achieved similar genome size and gene model numbers by different mechanisms.</title>
        <authorList>
            <person name="Ali S."/>
            <person name="Shao J."/>
            <person name="Larry D.J."/>
            <person name="Kronmiller B."/>
            <person name="Shen D."/>
            <person name="Strem M.D."/>
            <person name="Melnick R.L."/>
            <person name="Guiltinan M.J."/>
            <person name="Tyler B.M."/>
            <person name="Meinhardt L.W."/>
            <person name="Bailey B.A."/>
        </authorList>
    </citation>
    <scope>NUCLEOTIDE SEQUENCE [LARGE SCALE GENOMIC DNA]</scope>
    <source>
        <strain evidence="9">zdho120</strain>
    </source>
</reference>
<evidence type="ECO:0000256" key="1">
    <source>
        <dbReference type="ARBA" id="ARBA00022679"/>
    </source>
</evidence>
<name>A0A225W3K5_9STRA</name>
<sequence>MCESIADYARVVQPLQQRLDIALSKSNRTKRVAPGIQITLTGEEQLVYAKVKELLTTSTALALPDDSSTTIVCSDAKDSGWAVLMTQVKKFDAELPVTEQHHNLLAYLSGTFKGAQLNWTVIEKEAYPIVVPCEKLNYLLMRSRPFCLFCDHRNLIHVFAPHVSIKKHIRGTLLRWSLKLLPYRYIIDHRDGVANVWMDMLSRLAGQPTTTINLKRVATRSTKKRREPPKTVDQRTLRPLDDERFVWPSLGEIVTAQRKYAAPPTSKIGGNGVLLVENLIWIPSCCNDLNQSLCVIAHYGAQGYRGDQAMVNHWWRMFHIPYVSVIHKFVSSCLLCPHVKGGRIVQVKLSNAMSVTGSYTGVFLSMSESLGTNKYLLVLKDHATQFW</sequence>
<evidence type="ECO:0000313" key="8">
    <source>
        <dbReference type="EMBL" id="OWZ11440.1"/>
    </source>
</evidence>
<dbReference type="EMBL" id="NBNE01002125">
    <property type="protein sequence ID" value="OWZ11440.1"/>
    <property type="molecule type" value="Genomic_DNA"/>
</dbReference>
<evidence type="ECO:0000256" key="2">
    <source>
        <dbReference type="ARBA" id="ARBA00022695"/>
    </source>
</evidence>
<dbReference type="InterPro" id="IPR043502">
    <property type="entry name" value="DNA/RNA_pol_sf"/>
</dbReference>
<dbReference type="OrthoDB" id="127017at2759"/>
<organism evidence="8 9">
    <name type="scientific">Phytophthora megakarya</name>
    <dbReference type="NCBI Taxonomy" id="4795"/>
    <lineage>
        <taxon>Eukaryota</taxon>
        <taxon>Sar</taxon>
        <taxon>Stramenopiles</taxon>
        <taxon>Oomycota</taxon>
        <taxon>Peronosporomycetes</taxon>
        <taxon>Peronosporales</taxon>
        <taxon>Peronosporaceae</taxon>
        <taxon>Phytophthora</taxon>
    </lineage>
</organism>
<dbReference type="Pfam" id="PF17917">
    <property type="entry name" value="RT_RNaseH"/>
    <property type="match status" value="1"/>
</dbReference>
<evidence type="ECO:0000259" key="7">
    <source>
        <dbReference type="Pfam" id="PF17917"/>
    </source>
</evidence>
<dbReference type="GO" id="GO:0003964">
    <property type="term" value="F:RNA-directed DNA polymerase activity"/>
    <property type="evidence" value="ECO:0007669"/>
    <property type="project" value="UniProtKB-KW"/>
</dbReference>
<evidence type="ECO:0000256" key="6">
    <source>
        <dbReference type="ARBA" id="ARBA00022918"/>
    </source>
</evidence>
<keyword evidence="3" id="KW-0540">Nuclease</keyword>
<keyword evidence="2" id="KW-0548">Nucleotidyltransferase</keyword>
<dbReference type="PANTHER" id="PTHR34072">
    <property type="entry name" value="ENZYMATIC POLYPROTEIN-RELATED"/>
    <property type="match status" value="1"/>
</dbReference>
<dbReference type="GO" id="GO:0004519">
    <property type="term" value="F:endonuclease activity"/>
    <property type="evidence" value="ECO:0007669"/>
    <property type="project" value="UniProtKB-KW"/>
</dbReference>
<keyword evidence="1" id="KW-0808">Transferase</keyword>
<evidence type="ECO:0000313" key="9">
    <source>
        <dbReference type="Proteomes" id="UP000198211"/>
    </source>
</evidence>
<keyword evidence="4" id="KW-0255">Endonuclease</keyword>
<dbReference type="GO" id="GO:0016787">
    <property type="term" value="F:hydrolase activity"/>
    <property type="evidence" value="ECO:0007669"/>
    <property type="project" value="UniProtKB-KW"/>
</dbReference>